<organism evidence="1">
    <name type="scientific">uncultured Thermomicrobiales bacterium</name>
    <dbReference type="NCBI Taxonomy" id="1645740"/>
    <lineage>
        <taxon>Bacteria</taxon>
        <taxon>Pseudomonadati</taxon>
        <taxon>Thermomicrobiota</taxon>
        <taxon>Thermomicrobia</taxon>
        <taxon>Thermomicrobiales</taxon>
        <taxon>environmental samples</taxon>
    </lineage>
</organism>
<feature type="non-terminal residue" evidence="1">
    <location>
        <position position="1"/>
    </location>
</feature>
<protein>
    <submittedName>
        <fullName evidence="1">Uncharacterized protein</fullName>
    </submittedName>
</protein>
<evidence type="ECO:0000313" key="1">
    <source>
        <dbReference type="EMBL" id="CAA9555569.1"/>
    </source>
</evidence>
<gene>
    <name evidence="1" type="ORF">AVDCRST_MAG18-649</name>
</gene>
<dbReference type="EMBL" id="CADCWN010000049">
    <property type="protein sequence ID" value="CAA9555569.1"/>
    <property type="molecule type" value="Genomic_DNA"/>
</dbReference>
<reference evidence="1" key="1">
    <citation type="submission" date="2020-02" db="EMBL/GenBank/DDBJ databases">
        <authorList>
            <person name="Meier V. D."/>
        </authorList>
    </citation>
    <scope>NUCLEOTIDE SEQUENCE</scope>
    <source>
        <strain evidence="1">AVDCRST_MAG18</strain>
    </source>
</reference>
<dbReference type="AlphaFoldDB" id="A0A6J4UN14"/>
<name>A0A6J4UN14_9BACT</name>
<accession>A0A6J4UN14</accession>
<sequence>ETRQCLPLAAPTTSLPTRHHQAVLLAQRSI</sequence>
<feature type="non-terminal residue" evidence="1">
    <location>
        <position position="30"/>
    </location>
</feature>
<proteinExistence type="predicted"/>